<dbReference type="InterPro" id="IPR052018">
    <property type="entry name" value="PHP_domain"/>
</dbReference>
<dbReference type="RefSeq" id="WP_066734227.1">
    <property type="nucleotide sequence ID" value="NZ_JAJCIQ010000003.1"/>
</dbReference>
<sequence length="279" mass="30563">MYFADLHVHTDVSDGSETAETILREAKEKGITHIAFTDHDTTKSASKHKELSASFGIQAVTGVELSAYDFEGKKKVHILGYGYTRGKHIEALGRETLAHRQENCLRQIGILERLGYQMDVEKIQALAGGSIYKQHIFDYLVQTGQSEEMFGAVYQEIFKNGGACDFDIIYPAAEEAVRAVKADGGAAVLAHPGQQGNFDIIGRLAEAGLDGIEWNHPSHTEEHRRQAEEAAKCYRLFLTGGSDFHGRYERSSAPLGAYPAHISSAGQLYGDLAPAIHGQ</sequence>
<reference evidence="2 3" key="1">
    <citation type="submission" date="2021-10" db="EMBL/GenBank/DDBJ databases">
        <title>Collection of gut derived symbiotic bacterial strains cultured from healthy donors.</title>
        <authorList>
            <person name="Lin H."/>
            <person name="Littmann E."/>
            <person name="Kohout C."/>
            <person name="Pamer E.G."/>
        </authorList>
    </citation>
    <scope>NUCLEOTIDE SEQUENCE [LARGE SCALE GENOMIC DNA]</scope>
    <source>
        <strain evidence="2 3">DFI.1.165</strain>
    </source>
</reference>
<dbReference type="PANTHER" id="PTHR42924">
    <property type="entry name" value="EXONUCLEASE"/>
    <property type="match status" value="1"/>
</dbReference>
<gene>
    <name evidence="2" type="ORF">LIZ65_08365</name>
</gene>
<protein>
    <submittedName>
        <fullName evidence="2">PHP domain-containing protein</fullName>
    </submittedName>
</protein>
<dbReference type="SUPFAM" id="SSF89550">
    <property type="entry name" value="PHP domain-like"/>
    <property type="match status" value="1"/>
</dbReference>
<dbReference type="Pfam" id="PF02811">
    <property type="entry name" value="PHP"/>
    <property type="match status" value="1"/>
</dbReference>
<dbReference type="PANTHER" id="PTHR42924:SF3">
    <property type="entry name" value="POLYMERASE_HISTIDINOL PHOSPHATASE N-TERMINAL DOMAIN-CONTAINING PROTEIN"/>
    <property type="match status" value="1"/>
</dbReference>
<evidence type="ECO:0000313" key="3">
    <source>
        <dbReference type="Proteomes" id="UP001299546"/>
    </source>
</evidence>
<proteinExistence type="predicted"/>
<feature type="domain" description="Polymerase/histidinol phosphatase N-terminal" evidence="1">
    <location>
        <begin position="4"/>
        <end position="69"/>
    </location>
</feature>
<name>A0ABS8DFW2_9FIRM</name>
<dbReference type="Proteomes" id="UP001299546">
    <property type="component" value="Unassembled WGS sequence"/>
</dbReference>
<dbReference type="Gene3D" id="1.10.150.650">
    <property type="match status" value="1"/>
</dbReference>
<dbReference type="EMBL" id="JAJCIS010000003">
    <property type="protein sequence ID" value="MCB7387301.1"/>
    <property type="molecule type" value="Genomic_DNA"/>
</dbReference>
<dbReference type="InterPro" id="IPR003141">
    <property type="entry name" value="Pol/His_phosphatase_N"/>
</dbReference>
<organism evidence="2 3">
    <name type="scientific">Bariatricus massiliensis</name>
    <dbReference type="NCBI Taxonomy" id="1745713"/>
    <lineage>
        <taxon>Bacteria</taxon>
        <taxon>Bacillati</taxon>
        <taxon>Bacillota</taxon>
        <taxon>Clostridia</taxon>
        <taxon>Lachnospirales</taxon>
        <taxon>Lachnospiraceae</taxon>
        <taxon>Bariatricus</taxon>
    </lineage>
</organism>
<dbReference type="CDD" id="cd07438">
    <property type="entry name" value="PHP_HisPPase_AMP"/>
    <property type="match status" value="1"/>
</dbReference>
<evidence type="ECO:0000313" key="2">
    <source>
        <dbReference type="EMBL" id="MCB7387301.1"/>
    </source>
</evidence>
<comment type="caution">
    <text evidence="2">The sequence shown here is derived from an EMBL/GenBank/DDBJ whole genome shotgun (WGS) entry which is preliminary data.</text>
</comment>
<keyword evidence="3" id="KW-1185">Reference proteome</keyword>
<dbReference type="InterPro" id="IPR004013">
    <property type="entry name" value="PHP_dom"/>
</dbReference>
<dbReference type="Gene3D" id="3.20.20.140">
    <property type="entry name" value="Metal-dependent hydrolases"/>
    <property type="match status" value="1"/>
</dbReference>
<dbReference type="InterPro" id="IPR016195">
    <property type="entry name" value="Pol/histidinol_Pase-like"/>
</dbReference>
<evidence type="ECO:0000259" key="1">
    <source>
        <dbReference type="SMART" id="SM00481"/>
    </source>
</evidence>
<accession>A0ABS8DFW2</accession>
<dbReference type="SMART" id="SM00481">
    <property type="entry name" value="POLIIIAc"/>
    <property type="match status" value="1"/>
</dbReference>